<accession>A0A376KQX5</accession>
<dbReference type="InterPro" id="IPR002104">
    <property type="entry name" value="Integrase_catalytic"/>
</dbReference>
<dbReference type="EMBL" id="UFZQ01000001">
    <property type="protein sequence ID" value="STE83721.1"/>
    <property type="molecule type" value="Genomic_DNA"/>
</dbReference>
<feature type="domain" description="Tyr recombinase" evidence="2">
    <location>
        <begin position="1"/>
        <end position="97"/>
    </location>
</feature>
<dbReference type="GO" id="GO:0003677">
    <property type="term" value="F:DNA binding"/>
    <property type="evidence" value="ECO:0007669"/>
    <property type="project" value="InterPro"/>
</dbReference>
<gene>
    <name evidence="3" type="ORF">NCTC10418_01381</name>
</gene>
<reference evidence="3 4" key="1">
    <citation type="submission" date="2018-06" db="EMBL/GenBank/DDBJ databases">
        <authorList>
            <consortium name="Pathogen Informatics"/>
            <person name="Doyle S."/>
        </authorList>
    </citation>
    <scope>NUCLEOTIDE SEQUENCE [LARGE SCALE GENOMIC DNA]</scope>
    <source>
        <strain evidence="3 4">NCTC10418</strain>
    </source>
</reference>
<dbReference type="Pfam" id="PF00589">
    <property type="entry name" value="Phage_integrase"/>
    <property type="match status" value="1"/>
</dbReference>
<dbReference type="PROSITE" id="PS51898">
    <property type="entry name" value="TYR_RECOMBINASE"/>
    <property type="match status" value="1"/>
</dbReference>
<dbReference type="GO" id="GO:0006310">
    <property type="term" value="P:DNA recombination"/>
    <property type="evidence" value="ECO:0007669"/>
    <property type="project" value="UniProtKB-KW"/>
</dbReference>
<evidence type="ECO:0000313" key="4">
    <source>
        <dbReference type="Proteomes" id="UP000255460"/>
    </source>
</evidence>
<proteinExistence type="predicted"/>
<evidence type="ECO:0000259" key="2">
    <source>
        <dbReference type="PROSITE" id="PS51898"/>
    </source>
</evidence>
<dbReference type="CDD" id="cd00397">
    <property type="entry name" value="DNA_BRE_C"/>
    <property type="match status" value="1"/>
</dbReference>
<dbReference type="AlphaFoldDB" id="A0A376KQX5"/>
<protein>
    <submittedName>
        <fullName evidence="3">Phage integrase</fullName>
    </submittedName>
</protein>
<evidence type="ECO:0000313" key="3">
    <source>
        <dbReference type="EMBL" id="STE83721.1"/>
    </source>
</evidence>
<keyword evidence="1" id="KW-0233">DNA recombination</keyword>
<organism evidence="3 4">
    <name type="scientific">Escherichia coli</name>
    <dbReference type="NCBI Taxonomy" id="562"/>
    <lineage>
        <taxon>Bacteria</taxon>
        <taxon>Pseudomonadati</taxon>
        <taxon>Pseudomonadota</taxon>
        <taxon>Gammaproteobacteria</taxon>
        <taxon>Enterobacterales</taxon>
        <taxon>Enterobacteriaceae</taxon>
        <taxon>Escherichia</taxon>
    </lineage>
</organism>
<dbReference type="GO" id="GO:0015074">
    <property type="term" value="P:DNA integration"/>
    <property type="evidence" value="ECO:0007669"/>
    <property type="project" value="InterPro"/>
</dbReference>
<dbReference type="Proteomes" id="UP000255460">
    <property type="component" value="Unassembled WGS sequence"/>
</dbReference>
<evidence type="ECO:0000256" key="1">
    <source>
        <dbReference type="ARBA" id="ARBA00023172"/>
    </source>
</evidence>
<sequence>MIFLFDVCRFTDSIEPDDYVYCPARAHQAVKGFFRRLSRECGFLVSAHRFRHTLATILMESPERNMHLVKSMLGHQSIATTMEYVDVSVASAAGTLETALGLYTDTRTVSEVCKAGENREEETEN</sequence>
<name>A0A376KQX5_ECOLX</name>
<dbReference type="InterPro" id="IPR011010">
    <property type="entry name" value="DNA_brk_join_enz"/>
</dbReference>
<dbReference type="InterPro" id="IPR013762">
    <property type="entry name" value="Integrase-like_cat_sf"/>
</dbReference>
<dbReference type="Gene3D" id="1.10.443.10">
    <property type="entry name" value="Intergrase catalytic core"/>
    <property type="match status" value="1"/>
</dbReference>
<dbReference type="SUPFAM" id="SSF56349">
    <property type="entry name" value="DNA breaking-rejoining enzymes"/>
    <property type="match status" value="1"/>
</dbReference>